<accession>A0ABT9T6C2</accession>
<proteinExistence type="predicted"/>
<organism evidence="2 3">
    <name type="scientific">[Curtobacterium] plantarum</name>
    <dbReference type="NCBI Taxonomy" id="221276"/>
    <lineage>
        <taxon>Bacteria</taxon>
        <taxon>Pseudomonadati</taxon>
        <taxon>Pseudomonadota</taxon>
        <taxon>Gammaproteobacteria</taxon>
        <taxon>Enterobacterales</taxon>
        <taxon>Erwiniaceae</taxon>
        <taxon>Pantoea</taxon>
    </lineage>
</organism>
<keyword evidence="1" id="KW-0175">Coiled coil</keyword>
<evidence type="ECO:0000313" key="2">
    <source>
        <dbReference type="EMBL" id="MDQ0019016.1"/>
    </source>
</evidence>
<evidence type="ECO:0000256" key="1">
    <source>
        <dbReference type="SAM" id="Coils"/>
    </source>
</evidence>
<keyword evidence="3" id="KW-1185">Reference proteome</keyword>
<dbReference type="Proteomes" id="UP001244623">
    <property type="component" value="Unassembled WGS sequence"/>
</dbReference>
<name>A0ABT9T6C2_9GAMM</name>
<feature type="coiled-coil region" evidence="1">
    <location>
        <begin position="51"/>
        <end position="127"/>
    </location>
</feature>
<dbReference type="EMBL" id="JAUSSJ010000001">
    <property type="protein sequence ID" value="MDQ0019016.1"/>
    <property type="molecule type" value="Genomic_DNA"/>
</dbReference>
<sequence>MAITELLFSKETLLGVGGALSVGLNGWMAFSRYWISSKAINANDKQQVNMLQFLSDQLREAKIENGSLRDEIEERDETIRQYWKTISETDARLKIIESSQMFLEKQNEALRQQVSELTTSNMNLVKEITQLRTSLRVPR</sequence>
<gene>
    <name evidence="2" type="ORF">J2X94_001144</name>
</gene>
<comment type="caution">
    <text evidence="2">The sequence shown here is derived from an EMBL/GenBank/DDBJ whole genome shotgun (WGS) entry which is preliminary data.</text>
</comment>
<evidence type="ECO:0000313" key="3">
    <source>
        <dbReference type="Proteomes" id="UP001244623"/>
    </source>
</evidence>
<protein>
    <submittedName>
        <fullName evidence="2">Chromosome segregation ATPase</fullName>
    </submittedName>
</protein>
<dbReference type="RefSeq" id="WP_279854244.1">
    <property type="nucleotide sequence ID" value="NZ_JAUSSJ010000001.1"/>
</dbReference>
<reference evidence="2 3" key="1">
    <citation type="submission" date="2023-07" db="EMBL/GenBank/DDBJ databases">
        <title>Sorghum-associated microbial communities from plants grown in Nebraska, USA.</title>
        <authorList>
            <person name="Schachtman D."/>
        </authorList>
    </citation>
    <scope>NUCLEOTIDE SEQUENCE [LARGE SCALE GENOMIC DNA]</scope>
    <source>
        <strain evidence="2 3">CC49</strain>
    </source>
</reference>